<evidence type="ECO:0000313" key="8">
    <source>
        <dbReference type="Proteomes" id="UP001058974"/>
    </source>
</evidence>
<dbReference type="EMBL" id="JAMSHJ010000003">
    <property type="protein sequence ID" value="KAI5423901.1"/>
    <property type="molecule type" value="Genomic_DNA"/>
</dbReference>
<evidence type="ECO:0000256" key="3">
    <source>
        <dbReference type="ARBA" id="ARBA00004906"/>
    </source>
</evidence>
<dbReference type="Pfam" id="PF07707">
    <property type="entry name" value="BACK"/>
    <property type="match status" value="1"/>
</dbReference>
<comment type="function">
    <text evidence="1">May act as a substrate-specific adapter of an E3 ubiquitin-protein ligase complex (CUL3-RBX1-BTB) which mediates the ubiquitination and subsequent proteasomal degradation of target proteins.</text>
</comment>
<proteinExistence type="predicted"/>
<comment type="pathway">
    <text evidence="3">Protein modification; protein ubiquitination.</text>
</comment>
<dbReference type="Pfam" id="PF00651">
    <property type="entry name" value="BTB"/>
    <property type="match status" value="1"/>
</dbReference>
<dbReference type="AlphaFoldDB" id="A0A9D4XSE7"/>
<gene>
    <name evidence="7" type="ORF">KIW84_030209</name>
</gene>
<dbReference type="GO" id="GO:0010114">
    <property type="term" value="P:response to red light"/>
    <property type="evidence" value="ECO:0007669"/>
    <property type="project" value="TreeGrafter"/>
</dbReference>
<reference evidence="7 8" key="1">
    <citation type="journal article" date="2022" name="Nat. Genet.">
        <title>Improved pea reference genome and pan-genome highlight genomic features and evolutionary characteristics.</title>
        <authorList>
            <person name="Yang T."/>
            <person name="Liu R."/>
            <person name="Luo Y."/>
            <person name="Hu S."/>
            <person name="Wang D."/>
            <person name="Wang C."/>
            <person name="Pandey M.K."/>
            <person name="Ge S."/>
            <person name="Xu Q."/>
            <person name="Li N."/>
            <person name="Li G."/>
            <person name="Huang Y."/>
            <person name="Saxena R.K."/>
            <person name="Ji Y."/>
            <person name="Li M."/>
            <person name="Yan X."/>
            <person name="He Y."/>
            <person name="Liu Y."/>
            <person name="Wang X."/>
            <person name="Xiang C."/>
            <person name="Varshney R.K."/>
            <person name="Ding H."/>
            <person name="Gao S."/>
            <person name="Zong X."/>
        </authorList>
    </citation>
    <scope>NUCLEOTIDE SEQUENCE [LARGE SCALE GENOMIC DNA]</scope>
    <source>
        <strain evidence="7 8">cv. Zhongwan 6</strain>
    </source>
</reference>
<dbReference type="GO" id="GO:0012505">
    <property type="term" value="C:endomembrane system"/>
    <property type="evidence" value="ECO:0007669"/>
    <property type="project" value="UniProtKB-SubCell"/>
</dbReference>
<dbReference type="InterPro" id="IPR011705">
    <property type="entry name" value="BACK"/>
</dbReference>
<dbReference type="InterPro" id="IPR045890">
    <property type="entry name" value="POB1-like"/>
</dbReference>
<feature type="domain" description="BTB" evidence="6">
    <location>
        <begin position="96"/>
        <end position="165"/>
    </location>
</feature>
<evidence type="ECO:0000313" key="7">
    <source>
        <dbReference type="EMBL" id="KAI5423901.1"/>
    </source>
</evidence>
<protein>
    <recommendedName>
        <fullName evidence="6">BTB domain-containing protein</fullName>
    </recommendedName>
</protein>
<dbReference type="OrthoDB" id="45365at2759"/>
<dbReference type="Gramene" id="Psat03G0020900-T1">
    <property type="protein sequence ID" value="KAI5423901.1"/>
    <property type="gene ID" value="KIW84_030209"/>
</dbReference>
<dbReference type="PANTHER" id="PTHR46336:SF3">
    <property type="entry name" value="BTB_POZ DOMAIN-CONTAINING PROTEIN POB1"/>
    <property type="match status" value="1"/>
</dbReference>
<evidence type="ECO:0000256" key="1">
    <source>
        <dbReference type="ARBA" id="ARBA00002668"/>
    </source>
</evidence>
<organism evidence="7 8">
    <name type="scientific">Pisum sativum</name>
    <name type="common">Garden pea</name>
    <name type="synonym">Lathyrus oleraceus</name>
    <dbReference type="NCBI Taxonomy" id="3888"/>
    <lineage>
        <taxon>Eukaryota</taxon>
        <taxon>Viridiplantae</taxon>
        <taxon>Streptophyta</taxon>
        <taxon>Embryophyta</taxon>
        <taxon>Tracheophyta</taxon>
        <taxon>Spermatophyta</taxon>
        <taxon>Magnoliopsida</taxon>
        <taxon>eudicotyledons</taxon>
        <taxon>Gunneridae</taxon>
        <taxon>Pentapetalae</taxon>
        <taxon>rosids</taxon>
        <taxon>fabids</taxon>
        <taxon>Fabales</taxon>
        <taxon>Fabaceae</taxon>
        <taxon>Papilionoideae</taxon>
        <taxon>50 kb inversion clade</taxon>
        <taxon>NPAAA clade</taxon>
        <taxon>Hologalegina</taxon>
        <taxon>IRL clade</taxon>
        <taxon>Fabeae</taxon>
        <taxon>Lathyrus</taxon>
    </lineage>
</organism>
<feature type="region of interest" description="Disordered" evidence="5">
    <location>
        <begin position="62"/>
        <end position="91"/>
    </location>
</feature>
<comment type="subcellular location">
    <subcellularLocation>
        <location evidence="2">Endomembrane system</location>
        <topology evidence="2">Peripheral membrane protein</topology>
    </subcellularLocation>
</comment>
<sequence>MNNINSVESLIVMDSDVSRNGDSEDIDIGFAFNHSSFSDKIIQLEIMKDIIELFPNGNYSSTSANQTSLGKRRRDDMQKDNDDEAANPTNVADSHMDCSAVLKVRTLRISSAILAEKSMFFNKLFSNGMRESQQTRVTLRIEASEEAPFMELLNFMYNSFLNATSPPSLLDVFMAADKFEVASCMRYCSRILLNIPMTVESALLYLELPFSVRMGNAAQPLAIAAKQYLAARYKDITKHEEELMELPLAGIVALLSSDELRVASEDAVYDFVLKWARSQYPNLEERREILRANLIHFIRFPFMTCRKLRMVQTCNDFDHEVTSKLVSDALYFKAAVPHRQRILAAESASTSRLFIERSYVYRPIKVVEFEHPHQQCVVYLDLKREECANLFPSGRVCSQTFHLGGRRFFLSAQCNMDQQSFYHCFGLFFGMQENGSANFSLDYEFAFRSRPTLEYIRKYKGNFMFTGESGVGSRNFFATPWTSFMAEDSLFFINGVLHLRAELTIRNPADFSSPVVWQL</sequence>
<dbReference type="Gene3D" id="3.30.710.10">
    <property type="entry name" value="Potassium Channel Kv1.1, Chain A"/>
    <property type="match status" value="1"/>
</dbReference>
<dbReference type="InterPro" id="IPR011333">
    <property type="entry name" value="SKP1/BTB/POZ_sf"/>
</dbReference>
<keyword evidence="4" id="KW-0833">Ubl conjugation pathway</keyword>
<comment type="caution">
    <text evidence="7">The sequence shown here is derived from an EMBL/GenBank/DDBJ whole genome shotgun (WGS) entry which is preliminary data.</text>
</comment>
<dbReference type="GO" id="GO:0005634">
    <property type="term" value="C:nucleus"/>
    <property type="evidence" value="ECO:0007669"/>
    <property type="project" value="TreeGrafter"/>
</dbReference>
<dbReference type="CDD" id="cd18186">
    <property type="entry name" value="BTB_POZ_ZBTB_KLHL-like"/>
    <property type="match status" value="1"/>
</dbReference>
<dbReference type="FunFam" id="1.25.40.420:FF:000008">
    <property type="entry name" value="BTB/POZ domain-containing protein POB1"/>
    <property type="match status" value="1"/>
</dbReference>
<dbReference type="SMART" id="SM00225">
    <property type="entry name" value="BTB"/>
    <property type="match status" value="1"/>
</dbReference>
<evidence type="ECO:0000259" key="6">
    <source>
        <dbReference type="PROSITE" id="PS50097"/>
    </source>
</evidence>
<evidence type="ECO:0000256" key="4">
    <source>
        <dbReference type="ARBA" id="ARBA00022786"/>
    </source>
</evidence>
<dbReference type="Proteomes" id="UP001058974">
    <property type="component" value="Chromosome 3"/>
</dbReference>
<dbReference type="SMART" id="SM00875">
    <property type="entry name" value="BACK"/>
    <property type="match status" value="1"/>
</dbReference>
<evidence type="ECO:0000256" key="2">
    <source>
        <dbReference type="ARBA" id="ARBA00004184"/>
    </source>
</evidence>
<dbReference type="InterPro" id="IPR000210">
    <property type="entry name" value="BTB/POZ_dom"/>
</dbReference>
<dbReference type="Gene3D" id="1.25.40.420">
    <property type="match status" value="1"/>
</dbReference>
<accession>A0A9D4XSE7</accession>
<dbReference type="SUPFAM" id="SSF54695">
    <property type="entry name" value="POZ domain"/>
    <property type="match status" value="1"/>
</dbReference>
<keyword evidence="8" id="KW-1185">Reference proteome</keyword>
<evidence type="ECO:0000256" key="5">
    <source>
        <dbReference type="SAM" id="MobiDB-lite"/>
    </source>
</evidence>
<name>A0A9D4XSE7_PEA</name>
<dbReference type="PANTHER" id="PTHR46336">
    <property type="entry name" value="OS02G0260700 PROTEIN"/>
    <property type="match status" value="1"/>
</dbReference>
<dbReference type="PROSITE" id="PS50097">
    <property type="entry name" value="BTB"/>
    <property type="match status" value="1"/>
</dbReference>